<dbReference type="PROSITE" id="PS51061">
    <property type="entry name" value="R3H"/>
    <property type="match status" value="1"/>
</dbReference>
<feature type="region of interest" description="Disordered" evidence="2">
    <location>
        <begin position="539"/>
        <end position="558"/>
    </location>
</feature>
<dbReference type="Gene3D" id="3.30.1370.50">
    <property type="entry name" value="R3H-like domain"/>
    <property type="match status" value="1"/>
</dbReference>
<reference evidence="5" key="1">
    <citation type="submission" date="2025-08" db="UniProtKB">
        <authorList>
            <consortium name="RefSeq"/>
        </authorList>
    </citation>
    <scope>IDENTIFICATION</scope>
    <source>
        <tissue evidence="5">Total insect</tissue>
    </source>
</reference>
<sequence length="709" mass="78481">MAFSCPASEADFVDQVKSDLNIFLETSSAHSVLVFPPVNSFYRFLIHQLAQDSFDQLRTFSIGEDPDRRIVVCTKDLVARVDASNDERQGSVRTASLSSDLTMVVSDTERTSSQQRKSRTSLPTIGIYRPPAARRSTDDSSKVISPAPDLHSDEPPAKNAVKSARPRVRRPDQQVYVPRAKRVFQDSEKFDDTPAPPGDRSSTRLSSPVRSPPEKDRHTSGSTLIIEDEISSKPRSSSPTISLPPRASQLVETKKKLCQSTSSDLDLEGIRGSISSGSERLSSTMSSSQPKNLPPRAEVLVEKKKMLCHSSSPTEDFQWKTKEEADQDFNRTSDSAVGSEQPATLTDVENKYSRSKSRSSSVISDSGVAPVIDFKVTNTRSVNEVEEKCDIVQVGGSPYQGTQSDKILPKHVSIEAEPSQTVMVESNNHRQLSQRDTESSDDDFRDANLSGRLTNTSSGGSSESLSSSDSVNYVAPVQLMKPVKGEGNKQASPTKAARVFNPDECDWDDLLDEDVLDPFLMKELTSAVGEVQVAHPKSDYRNYRSQVPADQQKTRRSAGDDDFSHVVEIFNFPPEFKTHDLVAVLSPFKNTAGGFEIKWVDDTHALGVFAGALVAEQVLAYQHPMVRMRPLCEASLESRLKARRLSESIHSFRPRPETCAALARRLVTGALGVKLPTARAEREEEKRVLREAREKRRLAVQQQDDIWNS</sequence>
<protein>
    <submittedName>
        <fullName evidence="5">Nucleolar protein dao-5 isoform X1</fullName>
    </submittedName>
</protein>
<feature type="compositionally biased region" description="Low complexity" evidence="2">
    <location>
        <begin position="457"/>
        <end position="469"/>
    </location>
</feature>
<dbReference type="GeneID" id="117641208"/>
<feature type="region of interest" description="Disordered" evidence="2">
    <location>
        <begin position="312"/>
        <end position="364"/>
    </location>
</feature>
<dbReference type="FunCoup" id="A0A6P8Y402">
    <property type="interactions" value="707"/>
</dbReference>
<dbReference type="Gene3D" id="3.30.70.330">
    <property type="match status" value="1"/>
</dbReference>
<feature type="compositionally biased region" description="Low complexity" evidence="2">
    <location>
        <begin position="270"/>
        <end position="283"/>
    </location>
</feature>
<feature type="coiled-coil region" evidence="1">
    <location>
        <begin position="675"/>
        <end position="702"/>
    </location>
</feature>
<dbReference type="PANTHER" id="PTHR21678">
    <property type="entry name" value="GROWTH INHIBITION AND DIFFERENTIATION RELATED PROTEIN 88"/>
    <property type="match status" value="1"/>
</dbReference>
<name>A0A6P8Y402_THRPL</name>
<proteinExistence type="predicted"/>
<dbReference type="RefSeq" id="XP_034234248.1">
    <property type="nucleotide sequence ID" value="XM_034378357.1"/>
</dbReference>
<feature type="compositionally biased region" description="Polar residues" evidence="2">
    <location>
        <begin position="332"/>
        <end position="344"/>
    </location>
</feature>
<dbReference type="KEGG" id="tpal:117641208"/>
<feature type="compositionally biased region" description="Basic and acidic residues" evidence="2">
    <location>
        <begin position="317"/>
        <end position="331"/>
    </location>
</feature>
<evidence type="ECO:0000256" key="1">
    <source>
        <dbReference type="SAM" id="Coils"/>
    </source>
</evidence>
<feature type="compositionally biased region" description="Polar residues" evidence="2">
    <location>
        <begin position="421"/>
        <end position="431"/>
    </location>
</feature>
<evidence type="ECO:0000256" key="2">
    <source>
        <dbReference type="SAM" id="MobiDB-lite"/>
    </source>
</evidence>
<gene>
    <name evidence="5" type="primary">LOC117641208</name>
</gene>
<accession>A0A6P8Y402</accession>
<dbReference type="InParanoid" id="A0A6P8Y402"/>
<organism evidence="5">
    <name type="scientific">Thrips palmi</name>
    <name type="common">Melon thrips</name>
    <dbReference type="NCBI Taxonomy" id="161013"/>
    <lineage>
        <taxon>Eukaryota</taxon>
        <taxon>Metazoa</taxon>
        <taxon>Ecdysozoa</taxon>
        <taxon>Arthropoda</taxon>
        <taxon>Hexapoda</taxon>
        <taxon>Insecta</taxon>
        <taxon>Pterygota</taxon>
        <taxon>Neoptera</taxon>
        <taxon>Paraneoptera</taxon>
        <taxon>Thysanoptera</taxon>
        <taxon>Terebrantia</taxon>
        <taxon>Thripoidea</taxon>
        <taxon>Thripidae</taxon>
        <taxon>Thrips</taxon>
    </lineage>
</organism>
<keyword evidence="1" id="KW-0175">Coiled coil</keyword>
<evidence type="ECO:0000313" key="5">
    <source>
        <dbReference type="RefSeq" id="XP_034234248.1"/>
    </source>
</evidence>
<evidence type="ECO:0000259" key="3">
    <source>
        <dbReference type="PROSITE" id="PS51061"/>
    </source>
</evidence>
<dbReference type="OrthoDB" id="5418203at2759"/>
<dbReference type="Pfam" id="PF01424">
    <property type="entry name" value="R3H"/>
    <property type="match status" value="1"/>
</dbReference>
<dbReference type="GO" id="GO:0003676">
    <property type="term" value="F:nucleic acid binding"/>
    <property type="evidence" value="ECO:0007669"/>
    <property type="project" value="UniProtKB-UniRule"/>
</dbReference>
<keyword evidence="4" id="KW-1185">Reference proteome</keyword>
<dbReference type="SMART" id="SM00393">
    <property type="entry name" value="R3H"/>
    <property type="match status" value="1"/>
</dbReference>
<feature type="region of interest" description="Disordered" evidence="2">
    <location>
        <begin position="421"/>
        <end position="469"/>
    </location>
</feature>
<dbReference type="SUPFAM" id="SSF82708">
    <property type="entry name" value="R3H domain"/>
    <property type="match status" value="1"/>
</dbReference>
<dbReference type="AlphaFoldDB" id="A0A6P8Y402"/>
<dbReference type="PANTHER" id="PTHR21678:SF0">
    <property type="entry name" value="C3H1-TYPE DOMAIN-CONTAINING PROTEIN"/>
    <property type="match status" value="1"/>
</dbReference>
<feature type="domain" description="R3H" evidence="3">
    <location>
        <begin position="10"/>
        <end position="76"/>
    </location>
</feature>
<dbReference type="InterPro" id="IPR039884">
    <property type="entry name" value="R3HC1/R3HCL"/>
</dbReference>
<dbReference type="Proteomes" id="UP000515158">
    <property type="component" value="Unplaced"/>
</dbReference>
<feature type="compositionally biased region" description="Basic and acidic residues" evidence="2">
    <location>
        <begin position="183"/>
        <end position="192"/>
    </location>
</feature>
<dbReference type="InterPro" id="IPR012677">
    <property type="entry name" value="Nucleotide-bd_a/b_plait_sf"/>
</dbReference>
<evidence type="ECO:0000313" key="4">
    <source>
        <dbReference type="Proteomes" id="UP000515158"/>
    </source>
</evidence>
<dbReference type="InterPro" id="IPR036867">
    <property type="entry name" value="R3H_dom_sf"/>
</dbReference>
<feature type="region of interest" description="Disordered" evidence="2">
    <location>
        <begin position="103"/>
        <end position="294"/>
    </location>
</feature>
<dbReference type="InterPro" id="IPR001374">
    <property type="entry name" value="R3H_dom"/>
</dbReference>